<name>A0A0A9D1N0_ARUDO</name>
<dbReference type="AlphaFoldDB" id="A0A0A9D1N0"/>
<proteinExistence type="predicted"/>
<dbReference type="EMBL" id="GBRH01216189">
    <property type="protein sequence ID" value="JAD81706.1"/>
    <property type="molecule type" value="Transcribed_RNA"/>
</dbReference>
<reference evidence="1" key="1">
    <citation type="submission" date="2014-09" db="EMBL/GenBank/DDBJ databases">
        <authorList>
            <person name="Magalhaes I.L.F."/>
            <person name="Oliveira U."/>
            <person name="Santos F.R."/>
            <person name="Vidigal T.H.D.A."/>
            <person name="Brescovit A.D."/>
            <person name="Santos A.J."/>
        </authorList>
    </citation>
    <scope>NUCLEOTIDE SEQUENCE</scope>
    <source>
        <tissue evidence="1">Shoot tissue taken approximately 20 cm above the soil surface</tissue>
    </source>
</reference>
<organism evidence="1">
    <name type="scientific">Arundo donax</name>
    <name type="common">Giant reed</name>
    <name type="synonym">Donax arundinaceus</name>
    <dbReference type="NCBI Taxonomy" id="35708"/>
    <lineage>
        <taxon>Eukaryota</taxon>
        <taxon>Viridiplantae</taxon>
        <taxon>Streptophyta</taxon>
        <taxon>Embryophyta</taxon>
        <taxon>Tracheophyta</taxon>
        <taxon>Spermatophyta</taxon>
        <taxon>Magnoliopsida</taxon>
        <taxon>Liliopsida</taxon>
        <taxon>Poales</taxon>
        <taxon>Poaceae</taxon>
        <taxon>PACMAD clade</taxon>
        <taxon>Arundinoideae</taxon>
        <taxon>Arundineae</taxon>
        <taxon>Arundo</taxon>
    </lineage>
</organism>
<protein>
    <submittedName>
        <fullName evidence="1">Uncharacterized protein</fullName>
    </submittedName>
</protein>
<sequence>MSSANGYSLMTSLLRTKNGSPDPSASLSLARARGPAVPKGSVSWEHVIVMPSLSSKSFKKLIITWKI</sequence>
<reference evidence="1" key="2">
    <citation type="journal article" date="2015" name="Data Brief">
        <title>Shoot transcriptome of the giant reed, Arundo donax.</title>
        <authorList>
            <person name="Barrero R.A."/>
            <person name="Guerrero F.D."/>
            <person name="Moolhuijzen P."/>
            <person name="Goolsby J.A."/>
            <person name="Tidwell J."/>
            <person name="Bellgard S.E."/>
            <person name="Bellgard M.I."/>
        </authorList>
    </citation>
    <scope>NUCLEOTIDE SEQUENCE</scope>
    <source>
        <tissue evidence="1">Shoot tissue taken approximately 20 cm above the soil surface</tissue>
    </source>
</reference>
<evidence type="ECO:0000313" key="1">
    <source>
        <dbReference type="EMBL" id="JAD81706.1"/>
    </source>
</evidence>
<accession>A0A0A9D1N0</accession>